<dbReference type="AlphaFoldDB" id="A0A6J1P5J5"/>
<protein>
    <submittedName>
        <fullName evidence="3">Alpha-tocopherol transfer protein-like</fullName>
    </submittedName>
</protein>
<dbReference type="InterPro" id="IPR001251">
    <property type="entry name" value="CRAL-TRIO_dom"/>
</dbReference>
<feature type="domain" description="CRAL-TRIO" evidence="1">
    <location>
        <begin position="89"/>
        <end position="255"/>
    </location>
</feature>
<sequence>MSIRPLTPELAEKAQKELNEDPKRIPSDLEHIKDWLAKQPHIYARTDDQWLIAFLRGCKYSLERTKEKLDLYYTLRTITPELHTFRHDNPKFYEFMDSGAYVLMPKTETPDSTRLAIMRTGVVDPERITMMDVFGVMLIIQKIVMMEDDNSVVSGIQIILDLEGITLAHMLQMTPNLLKKMSVQSQDAVPLRMKGAHYINCPPTFEKFINLMRSMLNEKNKKRLYVHGKNYDALYEHIPKHLMPAEYGGDGGSVREIAEYWKAKRRQYSSWLEEDMKYKTDESKRPGKPKTAESMFGIEGSFRQLEFD</sequence>
<dbReference type="Gene3D" id="1.20.5.1200">
    <property type="entry name" value="Alpha-tocopherol transfer"/>
    <property type="match status" value="1"/>
</dbReference>
<keyword evidence="2" id="KW-1185">Reference proteome</keyword>
<dbReference type="Proteomes" id="UP001652582">
    <property type="component" value="Chromosome 3"/>
</dbReference>
<dbReference type="RefSeq" id="XP_052747143.1">
    <property type="nucleotide sequence ID" value="XM_052891183.1"/>
</dbReference>
<dbReference type="PROSITE" id="PS50191">
    <property type="entry name" value="CRAL_TRIO"/>
    <property type="match status" value="1"/>
</dbReference>
<dbReference type="Gene3D" id="1.10.8.20">
    <property type="entry name" value="N-terminal domain of phosphatidylinositol transfer protein sec14p"/>
    <property type="match status" value="1"/>
</dbReference>
<name>A0A6J1P5J5_BICAN</name>
<gene>
    <name evidence="3" type="primary">LOC112056808</name>
</gene>
<dbReference type="KEGG" id="bany:112056808"/>
<dbReference type="PRINTS" id="PR00180">
    <property type="entry name" value="CRETINALDHBP"/>
</dbReference>
<evidence type="ECO:0000313" key="2">
    <source>
        <dbReference type="Proteomes" id="UP001652582"/>
    </source>
</evidence>
<accession>A0A6J1P5J5</accession>
<evidence type="ECO:0000259" key="1">
    <source>
        <dbReference type="PROSITE" id="PS50191"/>
    </source>
</evidence>
<organism evidence="2 3">
    <name type="scientific">Bicyclus anynana</name>
    <name type="common">Squinting bush brown butterfly</name>
    <dbReference type="NCBI Taxonomy" id="110368"/>
    <lineage>
        <taxon>Eukaryota</taxon>
        <taxon>Metazoa</taxon>
        <taxon>Ecdysozoa</taxon>
        <taxon>Arthropoda</taxon>
        <taxon>Hexapoda</taxon>
        <taxon>Insecta</taxon>
        <taxon>Pterygota</taxon>
        <taxon>Neoptera</taxon>
        <taxon>Endopterygota</taxon>
        <taxon>Lepidoptera</taxon>
        <taxon>Glossata</taxon>
        <taxon>Ditrysia</taxon>
        <taxon>Papilionoidea</taxon>
        <taxon>Nymphalidae</taxon>
        <taxon>Satyrinae</taxon>
        <taxon>Satyrini</taxon>
        <taxon>Mycalesina</taxon>
        <taxon>Bicyclus</taxon>
    </lineage>
</organism>
<dbReference type="SUPFAM" id="SSF46938">
    <property type="entry name" value="CRAL/TRIO N-terminal domain"/>
    <property type="match status" value="1"/>
</dbReference>
<proteinExistence type="predicted"/>
<dbReference type="InterPro" id="IPR011074">
    <property type="entry name" value="CRAL/TRIO_N_dom"/>
</dbReference>
<dbReference type="CDD" id="cd00170">
    <property type="entry name" value="SEC14"/>
    <property type="match status" value="1"/>
</dbReference>
<dbReference type="PANTHER" id="PTHR10174:SF216">
    <property type="entry name" value="CRAL-TRIO DOMAIN-CONTAINING PROTEIN-RELATED"/>
    <property type="match status" value="1"/>
</dbReference>
<dbReference type="SMART" id="SM00516">
    <property type="entry name" value="SEC14"/>
    <property type="match status" value="1"/>
</dbReference>
<dbReference type="SMART" id="SM01100">
    <property type="entry name" value="CRAL_TRIO_N"/>
    <property type="match status" value="1"/>
</dbReference>
<dbReference type="GO" id="GO:0016020">
    <property type="term" value="C:membrane"/>
    <property type="evidence" value="ECO:0007669"/>
    <property type="project" value="TreeGrafter"/>
</dbReference>
<evidence type="ECO:0000313" key="3">
    <source>
        <dbReference type="RefSeq" id="XP_052747143.1"/>
    </source>
</evidence>
<dbReference type="Pfam" id="PF00650">
    <property type="entry name" value="CRAL_TRIO"/>
    <property type="match status" value="1"/>
</dbReference>
<dbReference type="PANTHER" id="PTHR10174">
    <property type="entry name" value="ALPHA-TOCOPHEROL TRANSFER PROTEIN-RELATED"/>
    <property type="match status" value="1"/>
</dbReference>
<dbReference type="InterPro" id="IPR036865">
    <property type="entry name" value="CRAL-TRIO_dom_sf"/>
</dbReference>
<reference evidence="3" key="1">
    <citation type="submission" date="2025-08" db="UniProtKB">
        <authorList>
            <consortium name="RefSeq"/>
        </authorList>
    </citation>
    <scope>IDENTIFICATION</scope>
</reference>
<dbReference type="GeneID" id="112056808"/>
<dbReference type="SUPFAM" id="SSF52087">
    <property type="entry name" value="CRAL/TRIO domain"/>
    <property type="match status" value="1"/>
</dbReference>
<dbReference type="Gene3D" id="3.40.525.10">
    <property type="entry name" value="CRAL-TRIO lipid binding domain"/>
    <property type="match status" value="1"/>
</dbReference>
<dbReference type="InterPro" id="IPR036273">
    <property type="entry name" value="CRAL/TRIO_N_dom_sf"/>
</dbReference>
<dbReference type="GO" id="GO:1902936">
    <property type="term" value="F:phosphatidylinositol bisphosphate binding"/>
    <property type="evidence" value="ECO:0007669"/>
    <property type="project" value="TreeGrafter"/>
</dbReference>